<keyword evidence="1" id="KW-1133">Transmembrane helix</keyword>
<gene>
    <name evidence="2" type="ORF">JYU06_03080</name>
</gene>
<evidence type="ECO:0000313" key="3">
    <source>
        <dbReference type="Proteomes" id="UP000717534"/>
    </source>
</evidence>
<name>A0ABS3AX78_9BACT</name>
<dbReference type="Pfam" id="PF05309">
    <property type="entry name" value="TraE"/>
    <property type="match status" value="1"/>
</dbReference>
<evidence type="ECO:0000256" key="1">
    <source>
        <dbReference type="SAM" id="Phobius"/>
    </source>
</evidence>
<organism evidence="2 3">
    <name type="scientific">Desulfotalea psychrophila</name>
    <dbReference type="NCBI Taxonomy" id="84980"/>
    <lineage>
        <taxon>Bacteria</taxon>
        <taxon>Pseudomonadati</taxon>
        <taxon>Thermodesulfobacteriota</taxon>
        <taxon>Desulfobulbia</taxon>
        <taxon>Desulfobulbales</taxon>
        <taxon>Desulfocapsaceae</taxon>
        <taxon>Desulfotalea</taxon>
    </lineage>
</organism>
<accession>A0ABS3AX78</accession>
<feature type="transmembrane region" description="Helical" evidence="1">
    <location>
        <begin position="20"/>
        <end position="39"/>
    </location>
</feature>
<reference evidence="2 3" key="1">
    <citation type="submission" date="2021-02" db="EMBL/GenBank/DDBJ databases">
        <title>Activity-based single-cell genomes from oceanic crustal fluid captures similar information to metagenomic and metatranscriptomic surveys with orders of magnitude less sampling.</title>
        <authorList>
            <person name="D'Angelo T.S."/>
            <person name="Orcutt B.N."/>
        </authorList>
    </citation>
    <scope>NUCLEOTIDE SEQUENCE [LARGE SCALE GENOMIC DNA]</scope>
    <source>
        <strain evidence="2">AH-315-G02</strain>
    </source>
</reference>
<dbReference type="EMBL" id="JAFITO010000019">
    <property type="protein sequence ID" value="MBN4068492.1"/>
    <property type="molecule type" value="Genomic_DNA"/>
</dbReference>
<dbReference type="InterPro" id="IPR007973">
    <property type="entry name" value="Pilus_assembly_TraE"/>
</dbReference>
<keyword evidence="1" id="KW-0812">Transmembrane</keyword>
<dbReference type="Proteomes" id="UP000717534">
    <property type="component" value="Unassembled WGS sequence"/>
</dbReference>
<comment type="caution">
    <text evidence="2">The sequence shown here is derived from an EMBL/GenBank/DDBJ whole genome shotgun (WGS) entry which is preliminary data.</text>
</comment>
<sequence length="194" mass="22428">MNTEVFIQKTSNLFVENRLLKFVIVVLAFAVSFNSFMVYRAVKYQRVVLIPPKMTGTVEFVQGKPTDKYLRDISRRIVTLATSYSPPTARAQFEELLSYFAPESYPEASRLWYSLASRVEESQVSSVYYLEKIKIGEDFIEIFGNLKQFAGNTPLDNTSKTYIIRYRLHDGRFYALSFKEKYAELSEAKGEGKE</sequence>
<protein>
    <submittedName>
        <fullName evidence="2">Type IV conjugative transfer system protein TraE</fullName>
    </submittedName>
</protein>
<keyword evidence="3" id="KW-1185">Reference proteome</keyword>
<evidence type="ECO:0000313" key="2">
    <source>
        <dbReference type="EMBL" id="MBN4068492.1"/>
    </source>
</evidence>
<proteinExistence type="predicted"/>
<keyword evidence="1" id="KW-0472">Membrane</keyword>